<feature type="coiled-coil region" evidence="1">
    <location>
        <begin position="186"/>
        <end position="268"/>
    </location>
</feature>
<comment type="caution">
    <text evidence="2">The sequence shown here is derived from an EMBL/GenBank/DDBJ whole genome shotgun (WGS) entry which is preliminary data.</text>
</comment>
<dbReference type="EMBL" id="CAJZBQ010000030">
    <property type="protein sequence ID" value="CAG9322104.1"/>
    <property type="molecule type" value="Genomic_DNA"/>
</dbReference>
<name>A0AAU9J4I6_9CILI</name>
<organism evidence="2 3">
    <name type="scientific">Blepharisma stoltei</name>
    <dbReference type="NCBI Taxonomy" id="1481888"/>
    <lineage>
        <taxon>Eukaryota</taxon>
        <taxon>Sar</taxon>
        <taxon>Alveolata</taxon>
        <taxon>Ciliophora</taxon>
        <taxon>Postciliodesmatophora</taxon>
        <taxon>Heterotrichea</taxon>
        <taxon>Heterotrichida</taxon>
        <taxon>Blepharismidae</taxon>
        <taxon>Blepharisma</taxon>
    </lineage>
</organism>
<evidence type="ECO:0000313" key="2">
    <source>
        <dbReference type="EMBL" id="CAG9322104.1"/>
    </source>
</evidence>
<keyword evidence="3" id="KW-1185">Reference proteome</keyword>
<reference evidence="2" key="1">
    <citation type="submission" date="2021-09" db="EMBL/GenBank/DDBJ databases">
        <authorList>
            <consortium name="AG Swart"/>
            <person name="Singh M."/>
            <person name="Singh A."/>
            <person name="Seah K."/>
            <person name="Emmerich C."/>
        </authorList>
    </citation>
    <scope>NUCLEOTIDE SEQUENCE</scope>
    <source>
        <strain evidence="2">ATCC30299</strain>
    </source>
</reference>
<proteinExistence type="predicted"/>
<sequence length="407" mass="47772">MKHLKEEHEYQRELLSKCLKDNENDKNLLKKQEEMINWYVIILNENKITIEENYRKIQQYRQELEELRKNISRRDRNIEAFTKEKEEIKVEFDKKILEITNRGEETHRIQLQKVESELKNAIIALQNELSSFKSLCSLKIGTLEDELKKQTEGKNKEIISLNGTIKGLTSEKFKSEEIIGKKDKEITNLQYRINGLMDENEKLKCEAAKNKGSTLFLIDMQELKEENERLSLQITNSRKQLETVQVEIQSLKKENERLKLQISNFSKQSSNLPTSSSKVIDRPQTMTHGVESSETRITRKQESLSEVIEYEENEKVVEDPGEAIIEIVGNSDHSTGYCMRMIIEAYDNNSKKDMMEIAYKSLSTLREFNDPKYEKLTKRIEQIINNEEVDLEGYAELVDFCKKLLNE</sequence>
<evidence type="ECO:0000256" key="1">
    <source>
        <dbReference type="SAM" id="Coils"/>
    </source>
</evidence>
<keyword evidence="1" id="KW-0175">Coiled coil</keyword>
<dbReference type="AlphaFoldDB" id="A0AAU9J4I6"/>
<feature type="coiled-coil region" evidence="1">
    <location>
        <begin position="50"/>
        <end position="84"/>
    </location>
</feature>
<dbReference type="Proteomes" id="UP001162131">
    <property type="component" value="Unassembled WGS sequence"/>
</dbReference>
<evidence type="ECO:0000313" key="3">
    <source>
        <dbReference type="Proteomes" id="UP001162131"/>
    </source>
</evidence>
<accession>A0AAU9J4I6</accession>
<gene>
    <name evidence="2" type="ORF">BSTOLATCC_MIC30484</name>
</gene>
<protein>
    <submittedName>
        <fullName evidence="2">Uncharacterized protein</fullName>
    </submittedName>
</protein>